<accession>A0A2K9Z621</accession>
<gene>
    <name evidence="1" type="ORF">CUJ84_Chr003351</name>
</gene>
<evidence type="ECO:0000313" key="2">
    <source>
        <dbReference type="Proteomes" id="UP000238523"/>
    </source>
</evidence>
<sequence length="80" mass="8791">MPHAASSVKKPGEFSTCGHCQKSQFAESLILPSELNFEEPFHSGRSYFPFGGLAGGKGRYTLILNDDSKRLGKLRAGYLR</sequence>
<protein>
    <submittedName>
        <fullName evidence="1">Uncharacterized protein</fullName>
    </submittedName>
</protein>
<name>A0A2K9Z621_RHILE</name>
<dbReference type="EMBL" id="CP025012">
    <property type="protein sequence ID" value="AUW43688.1"/>
    <property type="molecule type" value="Genomic_DNA"/>
</dbReference>
<reference evidence="1 2" key="1">
    <citation type="submission" date="2017-11" db="EMBL/GenBank/DDBJ databases">
        <title>Complete genome of Rhizobium leguminosarum Norway, an ineffective micro-symbiont.</title>
        <authorList>
            <person name="Hoffrichter A."/>
            <person name="Liang J."/>
            <person name="Brachmann A."/>
            <person name="Marin M."/>
        </authorList>
    </citation>
    <scope>NUCLEOTIDE SEQUENCE [LARGE SCALE GENOMIC DNA]</scope>
    <source>
        <strain evidence="1 2">Norway</strain>
    </source>
</reference>
<evidence type="ECO:0000313" key="1">
    <source>
        <dbReference type="EMBL" id="AUW43688.1"/>
    </source>
</evidence>
<dbReference type="Proteomes" id="UP000238523">
    <property type="component" value="Chromosome"/>
</dbReference>
<proteinExistence type="predicted"/>
<dbReference type="AlphaFoldDB" id="A0A2K9Z621"/>
<organism evidence="1 2">
    <name type="scientific">Rhizobium leguminosarum</name>
    <dbReference type="NCBI Taxonomy" id="384"/>
    <lineage>
        <taxon>Bacteria</taxon>
        <taxon>Pseudomonadati</taxon>
        <taxon>Pseudomonadota</taxon>
        <taxon>Alphaproteobacteria</taxon>
        <taxon>Hyphomicrobiales</taxon>
        <taxon>Rhizobiaceae</taxon>
        <taxon>Rhizobium/Agrobacterium group</taxon>
        <taxon>Rhizobium</taxon>
    </lineage>
</organism>